<keyword evidence="4" id="KW-1185">Reference proteome</keyword>
<name>A0AA35QSE1_GEOBA</name>
<dbReference type="InterPro" id="IPR022488">
    <property type="entry name" value="PPK2-related"/>
</dbReference>
<proteinExistence type="predicted"/>
<dbReference type="SUPFAM" id="SSF52540">
    <property type="entry name" value="P-loop containing nucleoside triphosphate hydrolases"/>
    <property type="match status" value="1"/>
</dbReference>
<feature type="region of interest" description="Disordered" evidence="1">
    <location>
        <begin position="1"/>
        <end position="42"/>
    </location>
</feature>
<evidence type="ECO:0000313" key="3">
    <source>
        <dbReference type="EMBL" id="CAI7989806.1"/>
    </source>
</evidence>
<dbReference type="PANTHER" id="PTHR34383:SF1">
    <property type="entry name" value="ADP-POLYPHOSPHATE PHOSPHOTRANSFERASE"/>
    <property type="match status" value="1"/>
</dbReference>
<dbReference type="EMBL" id="CASHTH010000036">
    <property type="protein sequence ID" value="CAI7989806.1"/>
    <property type="molecule type" value="Genomic_DNA"/>
</dbReference>
<evidence type="ECO:0000259" key="2">
    <source>
        <dbReference type="Pfam" id="PF03976"/>
    </source>
</evidence>
<organism evidence="3 4">
    <name type="scientific">Geodia barretti</name>
    <name type="common">Barrett's horny sponge</name>
    <dbReference type="NCBI Taxonomy" id="519541"/>
    <lineage>
        <taxon>Eukaryota</taxon>
        <taxon>Metazoa</taxon>
        <taxon>Porifera</taxon>
        <taxon>Demospongiae</taxon>
        <taxon>Heteroscleromorpha</taxon>
        <taxon>Tetractinellida</taxon>
        <taxon>Astrophorina</taxon>
        <taxon>Geodiidae</taxon>
        <taxon>Geodia</taxon>
    </lineage>
</organism>
<gene>
    <name evidence="3" type="ORF">GBAR_LOCUS337</name>
</gene>
<accession>A0AA35QSE1</accession>
<evidence type="ECO:0000256" key="1">
    <source>
        <dbReference type="SAM" id="MobiDB-lite"/>
    </source>
</evidence>
<feature type="domain" description="Polyphosphate kinase-2-related" evidence="2">
    <location>
        <begin position="102"/>
        <end position="224"/>
    </location>
</feature>
<evidence type="ECO:0000313" key="4">
    <source>
        <dbReference type="Proteomes" id="UP001174909"/>
    </source>
</evidence>
<feature type="non-terminal residue" evidence="3">
    <location>
        <position position="1"/>
    </location>
</feature>
<reference evidence="3" key="1">
    <citation type="submission" date="2023-03" db="EMBL/GenBank/DDBJ databases">
        <authorList>
            <person name="Steffen K."/>
            <person name="Cardenas P."/>
        </authorList>
    </citation>
    <scope>NUCLEOTIDE SEQUENCE</scope>
</reference>
<protein>
    <submittedName>
        <fullName evidence="3">Polyphosphate:GDP phosphotransferase</fullName>
    </submittedName>
</protein>
<sequence>CELQRLPGGASGIASATADDAGVGGAIGEARGGGAGGARRGGQGFDGVGDYALPESEVRECDPTGRSDSEADAELAWDLLQADARRGEYHDFRPLVVLAGIVQPALGFCSMRQYSYFMTHVNDWERRLVDEGVSLLKIYLSVSKEAQDLRFRIRQDSDLQYWKYSPTDRRVAERWQMLTYFKERMFAVTSTDYAPWVIIDSDNKQQARLNTIHYILSGFEYEGKDLNLKAIEAGADRNGRPRNVVVDGVLFREMTPDQVSVLERIMIHV</sequence>
<dbReference type="PANTHER" id="PTHR34383">
    <property type="entry name" value="POLYPHOSPHATE:AMP PHOSPHOTRANSFERASE-RELATED"/>
    <property type="match status" value="1"/>
</dbReference>
<dbReference type="Pfam" id="PF03976">
    <property type="entry name" value="PPK2"/>
    <property type="match status" value="1"/>
</dbReference>
<comment type="caution">
    <text evidence="3">The sequence shown here is derived from an EMBL/GenBank/DDBJ whole genome shotgun (WGS) entry which is preliminary data.</text>
</comment>
<dbReference type="Proteomes" id="UP001174909">
    <property type="component" value="Unassembled WGS sequence"/>
</dbReference>
<dbReference type="Gene3D" id="3.40.50.300">
    <property type="entry name" value="P-loop containing nucleotide triphosphate hydrolases"/>
    <property type="match status" value="1"/>
</dbReference>
<feature type="compositionally biased region" description="Gly residues" evidence="1">
    <location>
        <begin position="22"/>
        <end position="42"/>
    </location>
</feature>
<dbReference type="InterPro" id="IPR027417">
    <property type="entry name" value="P-loop_NTPase"/>
</dbReference>
<dbReference type="AlphaFoldDB" id="A0AA35QSE1"/>